<evidence type="ECO:0000313" key="3">
    <source>
        <dbReference type="Proteomes" id="UP001140091"/>
    </source>
</evidence>
<gene>
    <name evidence="2" type="ORF">H1R20_g16548</name>
</gene>
<feature type="compositionally biased region" description="Low complexity" evidence="1">
    <location>
        <begin position="503"/>
        <end position="524"/>
    </location>
</feature>
<feature type="compositionally biased region" description="Low complexity" evidence="1">
    <location>
        <begin position="302"/>
        <end position="316"/>
    </location>
</feature>
<name>A0A9W8IX30_9AGAR</name>
<feature type="compositionally biased region" description="Gly residues" evidence="1">
    <location>
        <begin position="260"/>
        <end position="273"/>
    </location>
</feature>
<feature type="region of interest" description="Disordered" evidence="1">
    <location>
        <begin position="86"/>
        <end position="117"/>
    </location>
</feature>
<dbReference type="OrthoDB" id="3068118at2759"/>
<proteinExistence type="predicted"/>
<feature type="region of interest" description="Disordered" evidence="1">
    <location>
        <begin position="1"/>
        <end position="65"/>
    </location>
</feature>
<dbReference type="AlphaFoldDB" id="A0A9W8IX30"/>
<feature type="region of interest" description="Disordered" evidence="1">
    <location>
        <begin position="141"/>
        <end position="353"/>
    </location>
</feature>
<feature type="non-terminal residue" evidence="2">
    <location>
        <position position="1"/>
    </location>
</feature>
<feature type="compositionally biased region" description="Polar residues" evidence="1">
    <location>
        <begin position="322"/>
        <end position="335"/>
    </location>
</feature>
<evidence type="ECO:0000256" key="1">
    <source>
        <dbReference type="SAM" id="MobiDB-lite"/>
    </source>
</evidence>
<reference evidence="2" key="1">
    <citation type="submission" date="2022-06" db="EMBL/GenBank/DDBJ databases">
        <title>Genome Sequence of Candolleomyces eurysporus.</title>
        <authorList>
            <person name="Buettner E."/>
        </authorList>
    </citation>
    <scope>NUCLEOTIDE SEQUENCE</scope>
    <source>
        <strain evidence="2">VTCC 930004</strain>
    </source>
</reference>
<keyword evidence="3" id="KW-1185">Reference proteome</keyword>
<feature type="compositionally biased region" description="Low complexity" evidence="1">
    <location>
        <begin position="10"/>
        <end position="21"/>
    </location>
</feature>
<protein>
    <submittedName>
        <fullName evidence="2">Uncharacterized protein</fullName>
    </submittedName>
</protein>
<dbReference type="EMBL" id="JANBPK010001871">
    <property type="protein sequence ID" value="KAJ2920545.1"/>
    <property type="molecule type" value="Genomic_DNA"/>
</dbReference>
<feature type="region of interest" description="Disordered" evidence="1">
    <location>
        <begin position="473"/>
        <end position="576"/>
    </location>
</feature>
<accession>A0A9W8IX30</accession>
<sequence>MKYALDGLPSTSSSADTGSSSNRVGGGEDKYSRSPKPPPKDWLTGDDEGHSTPIKQQNTRGSAILRETPAKRASVIIQDFKFQSPVSAQHDATPILKSQELPAPPQEESPTVSKFTKNFPPIPIDTVSANQAAFVNEGLTDNWSPIAARSSPPRAPPKTQYHKEIESASSADEDGPEDLGGISSQPSRKSMASLRKKKGRQNSVHDLVGLWGGGVANSKPKEAPVTPTEEKMKPLSFGMEKTTTTTPKPRPTSLMPPLSGGSGSKFGIGGGGNISPRLSPVQRAPSPISPSLASFEAGKEATSPTPSTKTRSRPQSMFLFPSKSTDGTKPLNSPLLSPPGEEEDVTKVPKRRTSISNMVQRYEAIGGKVITPQQVTSGLRKVSGKSIFPSSPQYGDSAPSTTTTTTRVKVFPISDKITGSNANIGSGNNNDVKPVKDEFRPNRITVEPLKVRTTKISMPGGVGVGVVGLGFPKRKPTLPDESSKDVSSVAFPKRKPTVHAADSSENLINSSSSRTNNTVNYSNVLPADEEVSSSPERQYQGVGKLIDQWQRKSEETAKGGPGGGGVAKRAGLINRV</sequence>
<dbReference type="Proteomes" id="UP001140091">
    <property type="component" value="Unassembled WGS sequence"/>
</dbReference>
<comment type="caution">
    <text evidence="2">The sequence shown here is derived from an EMBL/GenBank/DDBJ whole genome shotgun (WGS) entry which is preliminary data.</text>
</comment>
<organism evidence="2 3">
    <name type="scientific">Candolleomyces eurysporus</name>
    <dbReference type="NCBI Taxonomy" id="2828524"/>
    <lineage>
        <taxon>Eukaryota</taxon>
        <taxon>Fungi</taxon>
        <taxon>Dikarya</taxon>
        <taxon>Basidiomycota</taxon>
        <taxon>Agaricomycotina</taxon>
        <taxon>Agaricomycetes</taxon>
        <taxon>Agaricomycetidae</taxon>
        <taxon>Agaricales</taxon>
        <taxon>Agaricineae</taxon>
        <taxon>Psathyrellaceae</taxon>
        <taxon>Candolleomyces</taxon>
    </lineage>
</organism>
<evidence type="ECO:0000313" key="2">
    <source>
        <dbReference type="EMBL" id="KAJ2920545.1"/>
    </source>
</evidence>